<evidence type="ECO:0000313" key="1">
    <source>
        <dbReference type="EMBL" id="ENV12663.1"/>
    </source>
</evidence>
<accession>N8XZ58</accession>
<keyword evidence="2" id="KW-1185">Reference proteome</keyword>
<reference evidence="1 2" key="1">
    <citation type="submission" date="2013-02" db="EMBL/GenBank/DDBJ databases">
        <title>The Genome Sequence of Acinetobacter schindleri NIPH 900.</title>
        <authorList>
            <consortium name="The Broad Institute Genome Sequencing Platform"/>
            <consortium name="The Broad Institute Genome Sequencing Center for Infectious Disease"/>
            <person name="Cerqueira G."/>
            <person name="Feldgarden M."/>
            <person name="Courvalin P."/>
            <person name="Perichon B."/>
            <person name="Grillot-Courvalin C."/>
            <person name="Clermont D."/>
            <person name="Rocha E."/>
            <person name="Yoon E.-J."/>
            <person name="Nemec A."/>
            <person name="Walker B."/>
            <person name="Young S.K."/>
            <person name="Zeng Q."/>
            <person name="Gargeya S."/>
            <person name="Fitzgerald M."/>
            <person name="Haas B."/>
            <person name="Abouelleil A."/>
            <person name="Alvarado L."/>
            <person name="Arachchi H.M."/>
            <person name="Berlin A.M."/>
            <person name="Chapman S.B."/>
            <person name="Dewar J."/>
            <person name="Goldberg J."/>
            <person name="Griggs A."/>
            <person name="Gujja S."/>
            <person name="Hansen M."/>
            <person name="Howarth C."/>
            <person name="Imamovic A."/>
            <person name="Larimer J."/>
            <person name="McCowan C."/>
            <person name="Murphy C."/>
            <person name="Neiman D."/>
            <person name="Pearson M."/>
            <person name="Priest M."/>
            <person name="Roberts A."/>
            <person name="Saif S."/>
            <person name="Shea T."/>
            <person name="Sisk P."/>
            <person name="Sykes S."/>
            <person name="Wortman J."/>
            <person name="Nusbaum C."/>
            <person name="Birren B."/>
        </authorList>
    </citation>
    <scope>NUCLEOTIDE SEQUENCE [LARGE SCALE GENOMIC DNA]</scope>
    <source>
        <strain evidence="1 2">NIPH 900</strain>
    </source>
</reference>
<dbReference type="Proteomes" id="UP000018438">
    <property type="component" value="Unassembled WGS sequence"/>
</dbReference>
<dbReference type="AlphaFoldDB" id="N8XZ58"/>
<dbReference type="RefSeq" id="WP_004815535.1">
    <property type="nucleotide sequence ID" value="NZ_KB849452.1"/>
</dbReference>
<name>N8XZ58_9GAMM</name>
<protein>
    <submittedName>
        <fullName evidence="1">Uncharacterized protein</fullName>
    </submittedName>
</protein>
<evidence type="ECO:0000313" key="2">
    <source>
        <dbReference type="Proteomes" id="UP000018438"/>
    </source>
</evidence>
<gene>
    <name evidence="1" type="ORF">F965_02029</name>
</gene>
<sequence>MEQESLVPQYQQLAKQLLRISDCLHDIYQDQWDIVGNLNAQNMFKLDHERYRIVLANGLFHIQLHTPQHIQQGTAQLLAELHFSVQHHKSDTLEEFFLQDIHFLTGDLKPQHSLFLRDKAQQLRKLLIEQVYQWVNGPARVLKFVQQLSAVQAEIIDHLMRRAGLYTTPVMSDCILYGKEPPQNILQQMQKIFSLEYLAPADFLSIQGLMHSLDEFCFSAAQFLHPAIYRIMSLSFEERFNLHELNDHVNDIELLFRHALEHSNMLGFVRLMNRDTWGRDDLLSKKHFLENNHQLWQKKVAKLPLFDCNRAINWLFKQSAEVLDWISTNIQHGSVRVTVTAISFLNTHQVHPQVLLATLQYFQYASTRLFIHSVHQYAIQYKWFTHPDNKSVVLKGTRQPINDHRIAISPSILYLDEWIGLMREVVKMDDCTTKKVYMGLSRVMQAYMQHLHKATSHLPEAVQQYIRPATQQNRDFYTELQRYRIQLTEFRQLFYLQNANVRESIFDSYVRDYLAEYFAIHKNIPKSLTWNGLFIQAIAWHDQIQKQEIIARLKKDFALKDWKSLTNEAHFYYFDWKFQELKNIDQIIEEARIFQNCLAASYAQRIIEGEYVAFHVSHAELSTPLLLGCHIHDQEIIFDQLEYPHNQKADPQYIDMAIHFTSWFNRRLHTSCIDSDLDLNT</sequence>
<comment type="caution">
    <text evidence="1">The sequence shown here is derived from an EMBL/GenBank/DDBJ whole genome shotgun (WGS) entry which is preliminary data.</text>
</comment>
<organism evidence="1 2">
    <name type="scientific">Acinetobacter schindleri NIPH 900</name>
    <dbReference type="NCBI Taxonomy" id="1217675"/>
    <lineage>
        <taxon>Bacteria</taxon>
        <taxon>Pseudomonadati</taxon>
        <taxon>Pseudomonadota</taxon>
        <taxon>Gammaproteobacteria</taxon>
        <taxon>Moraxellales</taxon>
        <taxon>Moraxellaceae</taxon>
        <taxon>Acinetobacter</taxon>
    </lineage>
</organism>
<proteinExistence type="predicted"/>
<dbReference type="HOGENOM" id="CLU_026688_0_0_6"/>
<dbReference type="PATRIC" id="fig|1217675.3.peg.1952"/>
<dbReference type="EMBL" id="APPI01000018">
    <property type="protein sequence ID" value="ENV12663.1"/>
    <property type="molecule type" value="Genomic_DNA"/>
</dbReference>